<evidence type="ECO:0000256" key="2">
    <source>
        <dbReference type="SAM" id="Phobius"/>
    </source>
</evidence>
<keyword evidence="2" id="KW-0812">Transmembrane</keyword>
<keyword evidence="2" id="KW-1133">Transmembrane helix</keyword>
<proteinExistence type="predicted"/>
<feature type="region of interest" description="Disordered" evidence="1">
    <location>
        <begin position="428"/>
        <end position="449"/>
    </location>
</feature>
<organism evidence="3">
    <name type="scientific">Babesia bovis</name>
    <dbReference type="NCBI Taxonomy" id="5865"/>
    <lineage>
        <taxon>Eukaryota</taxon>
        <taxon>Sar</taxon>
        <taxon>Alveolata</taxon>
        <taxon>Apicomplexa</taxon>
        <taxon>Aconoidasida</taxon>
        <taxon>Piroplasmida</taxon>
        <taxon>Babesiidae</taxon>
        <taxon>Babesia</taxon>
    </lineage>
</organism>
<reference evidence="3" key="1">
    <citation type="journal article" date="2018" name="Parasit. Vectors">
        <title>Babesia bovis RON2 contains conserved B-cell epitopes that induce an invasion-blocking humoral immune response in immunized cattle.</title>
        <authorList>
            <person name="Hidalgo-Ruiz M."/>
            <person name="Suarez C.E."/>
            <person name="Mercado-Uriostegui M.A."/>
            <person name="Hernandez-Ortiz R."/>
            <person name="Ramos J.A."/>
            <person name="Galindo-Velasco E."/>
            <person name="Leon-Avila G."/>
            <person name="Hernandez J.M."/>
            <person name="Mosqueda J."/>
        </authorList>
    </citation>
    <scope>NUCLEOTIDE SEQUENCE</scope>
    <source>
        <strain evidence="3">Colima</strain>
    </source>
</reference>
<sequence length="1374" mass="153541">MRTRLIYGPMFAVTLAVITLVIHNGVYASFSQKTSGVFSRSGALVAPHPSTIAKLRLLDALSQPPKDPNATEDESKVAEKSPEASTNAPEKPAETSEPTVSNQTAASSEPDQNSVDASAQNADQFGGFSDNLSMPNGEAWQGVSDSPLQEHAAATNTANLAVLEKCIGIEGFSQPFTNGISDEFHLLLQSRKTASMVDAYMSYALKLEAIEKESYKRRVKLVEEKSDAIGFVDFSERQRGSLMPEVNKEAMKVAGVTSLLQLGEYAGPTPTSKSANTAKADAIQANQTKITTSGNGQQTTTEEPITWKRNGAVQEAILSKALLLLGGDSEPETYKRLTNMATALGYHTAEGKDKTPKKKTVALSLGMELFCVCGNNPFLLGHLATNMLAYTQYNMFFAGGSGRPFYTWLDLVSSGNLDMLDRMCGTKRGPKYKRSSDGSVTVNKKRRRKDDPDLDADGVFLCNLLEILLISIDASIDDMGQLLSKHGVPYEHHIGPVANGRRMQSVLCSNKKDAAISVRCDFVSSTLNTTKIFEGKSKDEGTDLWMRLREAFDFFKLLSDVNLDTEQRTTWMQMISDPRKYTSILEYAIKFDNKMFTGKKRTWMLAYKSVESKVTPGLDNVNLDIHSAISMLDSKAANNSKKNHPLKRALLYMSASGIKQWVVNNLENLHERFGFPPSALLGGNLAPYFRQVAQSTSGGLGHIVLYHMLTSQNPAYELIADMNGFRGGNMLYNIVESSNMFIPASLKRGIKWMLKGGLAQEFRREKAKHTLLQLLPVELLRKAISCITFVTHSLADIQINQNAEVFGRGLLADKDRIKKHFVAGGYINHVDSIIKEWSDEGYTDAIAKKVKQGEDLNKEDMEDANIHNIVHTESLRWEKHLNSLILDGYNAFLDLPSIKVLDGRHSLIYEIVKDSRDNLEQHLDETIFFGRVVNPPEYNNKWKRAFDRAAKVTKSILNRTQHKVEHAVWFGVKLNYQHIIEVVKELNRISNVISPTESYNLQEAFGHIIDDAVAVVSNDEFRRPSSTQENLGIPGINPLYTRMAPDERKLEFQQGMCGQHCGAIWRALLAFTMNALRSPASIKTFENTLRQGTSLKDMEKPEFVNSLRFILKGDAMLHMYDSMLPRKMKRELRAIKYGKAFYFANIMKMASTLLGMIGFRYTSNMLRIQAPYFGNMIVRWDREREKSRSKAIFSYLSIGTMATYSILQCADIAQHAADVGVGPAESCFIMVKPPALHCVLKPVETLMKSALTIGVQDTLAVTVLGLIGPYFFLPMMAYASWNILKHHFKVLHRLDIALSGTFKRMWSKISSLSVTKKLTSWFHKRREYRKEIESKGLMAMKNRQSASGEKTQGGVAVDEEMLKKDDNFSYTVFS</sequence>
<name>A0A3G5ANJ4_BABBO</name>
<feature type="compositionally biased region" description="Basic and acidic residues" evidence="1">
    <location>
        <begin position="73"/>
        <end position="82"/>
    </location>
</feature>
<accession>A0A3G5ANJ4</accession>
<dbReference type="InterPro" id="IPR005553">
    <property type="entry name" value="CLAG"/>
</dbReference>
<dbReference type="Pfam" id="PF03805">
    <property type="entry name" value="CLAG"/>
    <property type="match status" value="1"/>
</dbReference>
<gene>
    <name evidence="3" type="primary">ron2</name>
</gene>
<feature type="transmembrane region" description="Helical" evidence="2">
    <location>
        <begin position="1259"/>
        <end position="1284"/>
    </location>
</feature>
<feature type="compositionally biased region" description="Polar residues" evidence="1">
    <location>
        <begin position="96"/>
        <end position="123"/>
    </location>
</feature>
<keyword evidence="2" id="KW-0472">Membrane</keyword>
<evidence type="ECO:0000256" key="1">
    <source>
        <dbReference type="SAM" id="MobiDB-lite"/>
    </source>
</evidence>
<feature type="transmembrane region" description="Helical" evidence="2">
    <location>
        <begin position="1140"/>
        <end position="1159"/>
    </location>
</feature>
<feature type="region of interest" description="Disordered" evidence="1">
    <location>
        <begin position="60"/>
        <end position="126"/>
    </location>
</feature>
<dbReference type="VEuPathDB" id="PiroplasmaDB:BBOV_I001630"/>
<protein>
    <submittedName>
        <fullName evidence="3">Rhoptry neck protein 2</fullName>
    </submittedName>
</protein>
<feature type="transmembrane region" description="Helical" evidence="2">
    <location>
        <begin position="1192"/>
        <end position="1213"/>
    </location>
</feature>
<dbReference type="EMBL" id="MG944402">
    <property type="protein sequence ID" value="AYV88906.1"/>
    <property type="molecule type" value="Genomic_DNA"/>
</dbReference>
<evidence type="ECO:0000313" key="3">
    <source>
        <dbReference type="EMBL" id="AYV88906.1"/>
    </source>
</evidence>
<dbReference type="GO" id="GO:0020035">
    <property type="term" value="P:adhesion of symbiont to microvasculature"/>
    <property type="evidence" value="ECO:0007669"/>
    <property type="project" value="InterPro"/>
</dbReference>